<gene>
    <name evidence="1" type="ORF">WHI96_26940</name>
</gene>
<comment type="caution">
    <text evidence="1">The sequence shown here is derived from an EMBL/GenBank/DDBJ whole genome shotgun (WGS) entry which is preliminary data.</text>
</comment>
<protein>
    <submittedName>
        <fullName evidence="1">Uncharacterized protein</fullName>
    </submittedName>
</protein>
<accession>A0ABV1K2I5</accession>
<reference evidence="1 2" key="1">
    <citation type="submission" date="2024-03" db="EMBL/GenBank/DDBJ databases">
        <title>Draft genome sequence of Pseudonocardia tropica JCM 19149.</title>
        <authorList>
            <person name="Butdee W."/>
            <person name="Duangmal K."/>
        </authorList>
    </citation>
    <scope>NUCLEOTIDE SEQUENCE [LARGE SCALE GENOMIC DNA]</scope>
    <source>
        <strain evidence="1 2">JCM 19149</strain>
    </source>
</reference>
<evidence type="ECO:0000313" key="1">
    <source>
        <dbReference type="EMBL" id="MEQ3542452.1"/>
    </source>
</evidence>
<dbReference type="Proteomes" id="UP001464923">
    <property type="component" value="Unassembled WGS sequence"/>
</dbReference>
<proteinExistence type="predicted"/>
<evidence type="ECO:0000313" key="2">
    <source>
        <dbReference type="Proteomes" id="UP001464923"/>
    </source>
</evidence>
<organism evidence="1 2">
    <name type="scientific">Pseudonocardia tropica</name>
    <dbReference type="NCBI Taxonomy" id="681289"/>
    <lineage>
        <taxon>Bacteria</taxon>
        <taxon>Bacillati</taxon>
        <taxon>Actinomycetota</taxon>
        <taxon>Actinomycetes</taxon>
        <taxon>Pseudonocardiales</taxon>
        <taxon>Pseudonocardiaceae</taxon>
        <taxon>Pseudonocardia</taxon>
    </lineage>
</organism>
<sequence length="64" mass="6840">MIAAEGGINAATGLPDLLRLHSDVVRTQQMAAASSLDVARVEELLLRLDAVIDAVTAEVERARR</sequence>
<name>A0ABV1K2I5_9PSEU</name>
<dbReference type="EMBL" id="JBEDNP010000041">
    <property type="protein sequence ID" value="MEQ3542452.1"/>
    <property type="molecule type" value="Genomic_DNA"/>
</dbReference>
<dbReference type="RefSeq" id="WP_345648609.1">
    <property type="nucleotide sequence ID" value="NZ_BAABLY010000056.1"/>
</dbReference>
<keyword evidence="2" id="KW-1185">Reference proteome</keyword>